<reference evidence="1 2" key="1">
    <citation type="submission" date="2020-06" db="EMBL/GenBank/DDBJ databases">
        <title>Nonomuraea sp. SMC257, a novel actinomycete isolated from soil.</title>
        <authorList>
            <person name="Chanama M."/>
        </authorList>
    </citation>
    <scope>NUCLEOTIDE SEQUENCE [LARGE SCALE GENOMIC DNA]</scope>
    <source>
        <strain evidence="1 2">SMC257</strain>
    </source>
</reference>
<gene>
    <name evidence="1" type="ORF">HTZ77_18595</name>
</gene>
<comment type="caution">
    <text evidence="1">The sequence shown here is derived from an EMBL/GenBank/DDBJ whole genome shotgun (WGS) entry which is preliminary data.</text>
</comment>
<evidence type="ECO:0000313" key="1">
    <source>
        <dbReference type="EMBL" id="NUW33424.1"/>
    </source>
</evidence>
<proteinExistence type="predicted"/>
<dbReference type="Proteomes" id="UP000586042">
    <property type="component" value="Unassembled WGS sequence"/>
</dbReference>
<accession>A0A7Y6M4M6</accession>
<organism evidence="1 2">
    <name type="scientific">Nonomuraea montanisoli</name>
    <dbReference type="NCBI Taxonomy" id="2741721"/>
    <lineage>
        <taxon>Bacteria</taxon>
        <taxon>Bacillati</taxon>
        <taxon>Actinomycetota</taxon>
        <taxon>Actinomycetes</taxon>
        <taxon>Streptosporangiales</taxon>
        <taxon>Streptosporangiaceae</taxon>
        <taxon>Nonomuraea</taxon>
    </lineage>
</organism>
<name>A0A7Y6M4M6_9ACTN</name>
<dbReference type="EMBL" id="JABWGN010000007">
    <property type="protein sequence ID" value="NUW33424.1"/>
    <property type="molecule type" value="Genomic_DNA"/>
</dbReference>
<dbReference type="RefSeq" id="WP_175590890.1">
    <property type="nucleotide sequence ID" value="NZ_JABWGN010000007.1"/>
</dbReference>
<keyword evidence="2" id="KW-1185">Reference proteome</keyword>
<protein>
    <submittedName>
        <fullName evidence="1">Helix-turn-helix domain-containing protein</fullName>
    </submittedName>
</protein>
<dbReference type="AlphaFoldDB" id="A0A7Y6M4M6"/>
<sequence length="98" mass="10557">MTGPWTKDAIKALGPTTNVETAASVLDVSAWLAYDLIRRGEWPTRALRLGRKIRIPTHDLVQLLYPPTADPGAESVPSVCHPAASLQVADARPDIQCG</sequence>
<evidence type="ECO:0000313" key="2">
    <source>
        <dbReference type="Proteomes" id="UP000586042"/>
    </source>
</evidence>